<dbReference type="InterPro" id="IPR029058">
    <property type="entry name" value="AB_hydrolase_fold"/>
</dbReference>
<sequence length="441" mass="48414">MRPGWCLALVLVAPWAFSCVSADSAQRSPVVLVPGLAGSVLEGRLNRTEAPAWYCAKKTDNFRVLWLSLSEASRPVCLLDELALFYNATTGRYRNQTGVEIRAVDFGGLGGIDALDPGLPSLTPLYSGLTKAFKDEGYEERKDLFGAPYDFRLAGDGLKQVGFYDNLTQLVEHAVDSNEGRQVTIIGHSLGCLVSLYFIMQQPSDWLHKHVNSFIAISAPWAGSVTAMKGSISGDNFDISIIPQNLLRPVQSTAPSGPWLYPSPDQWGDKVLVETQKKNYTAKDALQLLKDLNLTQQAAVYPIVHDLTYPLPELDIRLHCLYGTGMETDERYVYDVPQFNASAPPAPKEVIKGPGDGTVNLRSLEACKTLGKTASVKAFEGASHTGILTDDRLIDEVLQIVKGSKSGAWTGFKTKLRRKRDWLQQLLGAGLFRGRDTFMST</sequence>
<protein>
    <submittedName>
        <fullName evidence="2">G5210 protein</fullName>
    </submittedName>
</protein>
<keyword evidence="3" id="KW-1185">Reference proteome</keyword>
<dbReference type="Proteomes" id="UP001497392">
    <property type="component" value="Unassembled WGS sequence"/>
</dbReference>
<name>A0ABP1FUI3_9CHLO</name>
<reference evidence="2 3" key="1">
    <citation type="submission" date="2024-06" db="EMBL/GenBank/DDBJ databases">
        <authorList>
            <person name="Kraege A."/>
            <person name="Thomma B."/>
        </authorList>
    </citation>
    <scope>NUCLEOTIDE SEQUENCE [LARGE SCALE GENOMIC DNA]</scope>
</reference>
<dbReference type="InterPro" id="IPR003386">
    <property type="entry name" value="LACT/PDAT_acylTrfase"/>
</dbReference>
<proteinExistence type="predicted"/>
<keyword evidence="1" id="KW-0732">Signal</keyword>
<organism evidence="2 3">
    <name type="scientific">Coccomyxa viridis</name>
    <dbReference type="NCBI Taxonomy" id="1274662"/>
    <lineage>
        <taxon>Eukaryota</taxon>
        <taxon>Viridiplantae</taxon>
        <taxon>Chlorophyta</taxon>
        <taxon>core chlorophytes</taxon>
        <taxon>Trebouxiophyceae</taxon>
        <taxon>Trebouxiophyceae incertae sedis</taxon>
        <taxon>Coccomyxaceae</taxon>
        <taxon>Coccomyxa</taxon>
    </lineage>
</organism>
<gene>
    <name evidence="2" type="primary">g5210</name>
    <name evidence="2" type="ORF">VP750_LOCUS4453</name>
</gene>
<accession>A0ABP1FUI3</accession>
<feature type="chain" id="PRO_5046026360" evidence="1">
    <location>
        <begin position="23"/>
        <end position="441"/>
    </location>
</feature>
<evidence type="ECO:0000313" key="3">
    <source>
        <dbReference type="Proteomes" id="UP001497392"/>
    </source>
</evidence>
<feature type="signal peptide" evidence="1">
    <location>
        <begin position="1"/>
        <end position="22"/>
    </location>
</feature>
<dbReference type="PANTHER" id="PTHR11440">
    <property type="entry name" value="LECITHIN-CHOLESTEROL ACYLTRANSFERASE-RELATED"/>
    <property type="match status" value="1"/>
</dbReference>
<dbReference type="Gene3D" id="3.40.50.1820">
    <property type="entry name" value="alpha/beta hydrolase"/>
    <property type="match status" value="2"/>
</dbReference>
<dbReference type="Pfam" id="PF02450">
    <property type="entry name" value="LCAT"/>
    <property type="match status" value="2"/>
</dbReference>
<dbReference type="SUPFAM" id="SSF53474">
    <property type="entry name" value="alpha/beta-Hydrolases"/>
    <property type="match status" value="1"/>
</dbReference>
<comment type="caution">
    <text evidence="2">The sequence shown here is derived from an EMBL/GenBank/DDBJ whole genome shotgun (WGS) entry which is preliminary data.</text>
</comment>
<dbReference type="EMBL" id="CAXHTA020000007">
    <property type="protein sequence ID" value="CAL5222794.1"/>
    <property type="molecule type" value="Genomic_DNA"/>
</dbReference>
<evidence type="ECO:0000256" key="1">
    <source>
        <dbReference type="SAM" id="SignalP"/>
    </source>
</evidence>
<dbReference type="PROSITE" id="PS51257">
    <property type="entry name" value="PROKAR_LIPOPROTEIN"/>
    <property type="match status" value="1"/>
</dbReference>
<evidence type="ECO:0000313" key="2">
    <source>
        <dbReference type="EMBL" id="CAL5222794.1"/>
    </source>
</evidence>